<feature type="domain" description="M23ase beta-sheet core" evidence="10">
    <location>
        <begin position="295"/>
        <end position="389"/>
    </location>
</feature>
<evidence type="ECO:0000256" key="9">
    <source>
        <dbReference type="SAM" id="SignalP"/>
    </source>
</evidence>
<accession>A0A3N1Q0V0</accession>
<evidence type="ECO:0000259" key="12">
    <source>
        <dbReference type="Pfam" id="PF19425"/>
    </source>
</evidence>
<keyword evidence="6 13" id="KW-0378">Hydrolase</keyword>
<reference evidence="13 14" key="1">
    <citation type="submission" date="2018-11" db="EMBL/GenBank/DDBJ databases">
        <title>Genomic Encyclopedia of Type Strains, Phase IV (KMG-IV): sequencing the most valuable type-strain genomes for metagenomic binning, comparative biology and taxonomic classification.</title>
        <authorList>
            <person name="Goeker M."/>
        </authorList>
    </citation>
    <scope>NUCLEOTIDE SEQUENCE [LARGE SCALE GENOMIC DNA]</scope>
    <source>
        <strain evidence="13 14">DSM 21945</strain>
    </source>
</reference>
<dbReference type="Pfam" id="PF04225">
    <property type="entry name" value="LysM_OapA"/>
    <property type="match status" value="1"/>
</dbReference>
<feature type="signal peptide" evidence="9">
    <location>
        <begin position="1"/>
        <end position="36"/>
    </location>
</feature>
<evidence type="ECO:0000256" key="2">
    <source>
        <dbReference type="ARBA" id="ARBA00004162"/>
    </source>
</evidence>
<comment type="subcellular location">
    <subcellularLocation>
        <location evidence="2">Cell membrane</location>
        <topology evidence="2">Single-pass membrane protein</topology>
    </subcellularLocation>
</comment>
<dbReference type="GO" id="GO:0006508">
    <property type="term" value="P:proteolysis"/>
    <property type="evidence" value="ECO:0007669"/>
    <property type="project" value="UniProtKB-KW"/>
</dbReference>
<keyword evidence="5" id="KW-0479">Metal-binding</keyword>
<dbReference type="Pfam" id="PF01551">
    <property type="entry name" value="Peptidase_M23"/>
    <property type="match status" value="1"/>
</dbReference>
<dbReference type="GO" id="GO:0042834">
    <property type="term" value="F:peptidoglycan binding"/>
    <property type="evidence" value="ECO:0007669"/>
    <property type="project" value="InterPro"/>
</dbReference>
<evidence type="ECO:0000256" key="8">
    <source>
        <dbReference type="ARBA" id="ARBA00023049"/>
    </source>
</evidence>
<proteinExistence type="inferred from homology"/>
<evidence type="ECO:0000256" key="7">
    <source>
        <dbReference type="ARBA" id="ARBA00022833"/>
    </source>
</evidence>
<comment type="caution">
    <text evidence="13">The sequence shown here is derived from an EMBL/GenBank/DDBJ whole genome shotgun (WGS) entry which is preliminary data.</text>
</comment>
<name>A0A3N1Q0V0_9GAMM</name>
<dbReference type="AlphaFoldDB" id="A0A3N1Q0V0"/>
<dbReference type="GO" id="GO:0046872">
    <property type="term" value="F:metal ion binding"/>
    <property type="evidence" value="ECO:0007669"/>
    <property type="project" value="UniProtKB-KW"/>
</dbReference>
<evidence type="ECO:0000256" key="6">
    <source>
        <dbReference type="ARBA" id="ARBA00022801"/>
    </source>
</evidence>
<evidence type="ECO:0000313" key="14">
    <source>
        <dbReference type="Proteomes" id="UP000268033"/>
    </source>
</evidence>
<dbReference type="CDD" id="cd12797">
    <property type="entry name" value="M23_peptidase"/>
    <property type="match status" value="1"/>
</dbReference>
<dbReference type="SUPFAM" id="SSF51261">
    <property type="entry name" value="Duplicated hybrid motif"/>
    <property type="match status" value="1"/>
</dbReference>
<dbReference type="RefSeq" id="WP_123420327.1">
    <property type="nucleotide sequence ID" value="NZ_RJUL01000001.1"/>
</dbReference>
<dbReference type="PANTHER" id="PTHR21666:SF288">
    <property type="entry name" value="CELL DIVISION PROTEIN YTFB"/>
    <property type="match status" value="1"/>
</dbReference>
<dbReference type="InterPro" id="IPR011055">
    <property type="entry name" value="Dup_hybrid_motif"/>
</dbReference>
<feature type="chain" id="PRO_5018299201" evidence="9">
    <location>
        <begin position="37"/>
        <end position="430"/>
    </location>
</feature>
<dbReference type="PANTHER" id="PTHR21666">
    <property type="entry name" value="PEPTIDASE-RELATED"/>
    <property type="match status" value="1"/>
</dbReference>
<comment type="cofactor">
    <cofactor evidence="1">
        <name>Zn(2+)</name>
        <dbReference type="ChEBI" id="CHEBI:29105"/>
    </cofactor>
</comment>
<dbReference type="InterPro" id="IPR016047">
    <property type="entry name" value="M23ase_b-sheet_dom"/>
</dbReference>
<keyword evidence="7" id="KW-0862">Zinc</keyword>
<dbReference type="InterPro" id="IPR007340">
    <property type="entry name" value="LysM_Opacity-associatedA"/>
</dbReference>
<keyword evidence="4" id="KW-0645">Protease</keyword>
<evidence type="ECO:0000256" key="1">
    <source>
        <dbReference type="ARBA" id="ARBA00001947"/>
    </source>
</evidence>
<evidence type="ECO:0000313" key="13">
    <source>
        <dbReference type="EMBL" id="ROQ30446.1"/>
    </source>
</evidence>
<dbReference type="InterPro" id="IPR045834">
    <property type="entry name" value="Csd3_N2"/>
</dbReference>
<dbReference type="Gene3D" id="2.70.70.10">
    <property type="entry name" value="Glucose Permease (Domain IIA)"/>
    <property type="match status" value="1"/>
</dbReference>
<dbReference type="Proteomes" id="UP000268033">
    <property type="component" value="Unassembled WGS sequence"/>
</dbReference>
<organism evidence="13 14">
    <name type="scientific">Gallaecimonas pentaromativorans</name>
    <dbReference type="NCBI Taxonomy" id="584787"/>
    <lineage>
        <taxon>Bacteria</taxon>
        <taxon>Pseudomonadati</taxon>
        <taxon>Pseudomonadota</taxon>
        <taxon>Gammaproteobacteria</taxon>
        <taxon>Enterobacterales</taxon>
        <taxon>Gallaecimonadaceae</taxon>
        <taxon>Gallaecimonas</taxon>
    </lineage>
</organism>
<evidence type="ECO:0000259" key="11">
    <source>
        <dbReference type="Pfam" id="PF04225"/>
    </source>
</evidence>
<keyword evidence="9" id="KW-0732">Signal</keyword>
<keyword evidence="8" id="KW-0482">Metalloprotease</keyword>
<dbReference type="STRING" id="584787.GCA_001247655_01723"/>
<keyword evidence="14" id="KW-1185">Reference proteome</keyword>
<dbReference type="GO" id="GO:0004222">
    <property type="term" value="F:metalloendopeptidase activity"/>
    <property type="evidence" value="ECO:0007669"/>
    <property type="project" value="TreeGrafter"/>
</dbReference>
<evidence type="ECO:0000259" key="10">
    <source>
        <dbReference type="Pfam" id="PF01551"/>
    </source>
</evidence>
<evidence type="ECO:0000256" key="3">
    <source>
        <dbReference type="ARBA" id="ARBA00006646"/>
    </source>
</evidence>
<dbReference type="GO" id="GO:0005886">
    <property type="term" value="C:plasma membrane"/>
    <property type="evidence" value="ECO:0007669"/>
    <property type="project" value="UniProtKB-SubCell"/>
</dbReference>
<feature type="domain" description="Opacity-associated protein A LysM-like" evidence="11">
    <location>
        <begin position="73"/>
        <end position="155"/>
    </location>
</feature>
<dbReference type="Pfam" id="PF19425">
    <property type="entry name" value="Csd3_N2"/>
    <property type="match status" value="1"/>
</dbReference>
<dbReference type="InterPro" id="IPR050570">
    <property type="entry name" value="Cell_wall_metabolism_enzyme"/>
</dbReference>
<evidence type="ECO:0000256" key="5">
    <source>
        <dbReference type="ARBA" id="ARBA00022723"/>
    </source>
</evidence>
<comment type="similarity">
    <text evidence="3">Belongs to the peptidase M23B family.</text>
</comment>
<sequence length="430" mass="47388">MLQHFQALPKGHKILVSGISALLALALLLPSEDAEATRDHDLEKLKIGERYPLVVNVESRPLVESDTAPQYAWHTETVKSGDSLAKLFDRAGLSARTLHDMLANLGAKAKPLTELRPGEKLDFAKDENGTLLAIRYAMSRTQILNVVKQDGNYQLQSDTIPVEHREQFATGTITSNFWNAGVRAGLSPAVIDGIANIFGYDIDFALELRHGDSFAVLYQQDYVDGDFVSDGDILAVSFTNQGITYNAVRHSDGNYYTPNGQSLRKAFLRSPVSYKYISSSFNPRRLHPVTGRVRPHNGIDYAAAVGTPVYASGDGRVVKSGYSSLNGNYIFIKHGEQFVTKYLHLSKRLVAAGMKVRQGQTIGKVGATGRVTGPHLHYEFLVNGVHRNPRTVPLPEAAPVPKAELADFRTQAQDMMARLSNQKRIMLAMK</sequence>
<evidence type="ECO:0000256" key="4">
    <source>
        <dbReference type="ARBA" id="ARBA00022670"/>
    </source>
</evidence>
<dbReference type="Gene3D" id="3.10.450.350">
    <property type="match status" value="2"/>
</dbReference>
<feature type="domain" description="Csd3-like second N-terminal" evidence="12">
    <location>
        <begin position="165"/>
        <end position="283"/>
    </location>
</feature>
<dbReference type="EMBL" id="RJUL01000001">
    <property type="protein sequence ID" value="ROQ30446.1"/>
    <property type="molecule type" value="Genomic_DNA"/>
</dbReference>
<dbReference type="FunFam" id="2.70.70.10:FF:000002">
    <property type="entry name" value="Murein DD-endopeptidase MepM"/>
    <property type="match status" value="1"/>
</dbReference>
<protein>
    <submittedName>
        <fullName evidence="13">Murein DD-endopeptidase MepM/ murein hydrolase activator NlpD</fullName>
    </submittedName>
</protein>
<gene>
    <name evidence="13" type="ORF">EDC28_101132</name>
</gene>